<dbReference type="EMBL" id="JAADJZ010000025">
    <property type="protein sequence ID" value="KAF2866975.1"/>
    <property type="molecule type" value="Genomic_DNA"/>
</dbReference>
<evidence type="ECO:0000256" key="4">
    <source>
        <dbReference type="ARBA" id="ARBA00022729"/>
    </source>
</evidence>
<feature type="domain" description="Chitin-binding type-1" evidence="10">
    <location>
        <begin position="349"/>
        <end position="395"/>
    </location>
</feature>
<proteinExistence type="predicted"/>
<reference evidence="11 12" key="1">
    <citation type="submission" date="2020-01" db="EMBL/GenBank/DDBJ databases">
        <authorList>
            <consortium name="DOE Joint Genome Institute"/>
            <person name="Haridas S."/>
            <person name="Albert R."/>
            <person name="Binder M."/>
            <person name="Bloem J."/>
            <person name="Labutti K."/>
            <person name="Salamov A."/>
            <person name="Andreopoulos B."/>
            <person name="Baker S.E."/>
            <person name="Barry K."/>
            <person name="Bills G."/>
            <person name="Bluhm B.H."/>
            <person name="Cannon C."/>
            <person name="Castanera R."/>
            <person name="Culley D.E."/>
            <person name="Daum C."/>
            <person name="Ezra D."/>
            <person name="Gonzalez J.B."/>
            <person name="Henrissat B."/>
            <person name="Kuo A."/>
            <person name="Liang C."/>
            <person name="Lipzen A."/>
            <person name="Lutzoni F."/>
            <person name="Magnuson J."/>
            <person name="Mondo S."/>
            <person name="Nolan M."/>
            <person name="Ohm R."/>
            <person name="Pangilinan J."/>
            <person name="Park H.-J.H."/>
            <person name="Ramirez L."/>
            <person name="Alfaro M."/>
            <person name="Sun H."/>
            <person name="Tritt A."/>
            <person name="Yoshinaga Y."/>
            <person name="Zwiers L.-H.L."/>
            <person name="Turgeon B.G."/>
            <person name="Goodwin S.B."/>
            <person name="Spatafora J.W."/>
            <person name="Crous P.W."/>
            <person name="Grigoriev I.V."/>
        </authorList>
    </citation>
    <scope>NUCLEOTIDE SEQUENCE [LARGE SCALE GENOMIC DNA]</scope>
    <source>
        <strain evidence="11 12">CBS 611.86</strain>
    </source>
</reference>
<feature type="compositionally biased region" description="Low complexity" evidence="9">
    <location>
        <begin position="305"/>
        <end position="337"/>
    </location>
</feature>
<feature type="disulfide bond" evidence="8">
    <location>
        <begin position="216"/>
        <end position="230"/>
    </location>
</feature>
<evidence type="ECO:0000256" key="1">
    <source>
        <dbReference type="ARBA" id="ARBA00001941"/>
    </source>
</evidence>
<protein>
    <recommendedName>
        <fullName evidence="10">Chitin-binding type-1 domain-containing protein</fullName>
    </recommendedName>
</protein>
<comment type="caution">
    <text evidence="8">Lacks conserved residue(s) required for the propagation of feature annotation.</text>
</comment>
<keyword evidence="7" id="KW-0170">Cobalt</keyword>
<accession>A0A7C8M420</accession>
<dbReference type="SUPFAM" id="SSF57016">
    <property type="entry name" value="Plant lectins/antimicrobial peptides"/>
    <property type="match status" value="5"/>
</dbReference>
<keyword evidence="8" id="KW-1015">Disulfide bond</keyword>
<feature type="domain" description="Chitin-binding type-1" evidence="10">
    <location>
        <begin position="477"/>
        <end position="523"/>
    </location>
</feature>
<dbReference type="GO" id="GO:0046872">
    <property type="term" value="F:metal ion binding"/>
    <property type="evidence" value="ECO:0007669"/>
    <property type="project" value="UniProtKB-KW"/>
</dbReference>
<dbReference type="PANTHER" id="PTHR46471:SF2">
    <property type="entry name" value="CHITIN DEACETYLASE-RELATED"/>
    <property type="match status" value="1"/>
</dbReference>
<dbReference type="InterPro" id="IPR001002">
    <property type="entry name" value="Chitin-bd_1"/>
</dbReference>
<gene>
    <name evidence="11" type="ORF">BDV95DRAFT_611261</name>
</gene>
<evidence type="ECO:0000256" key="2">
    <source>
        <dbReference type="ARBA" id="ARBA00022669"/>
    </source>
</evidence>
<dbReference type="OrthoDB" id="1193027at2759"/>
<dbReference type="CDD" id="cd11618">
    <property type="entry name" value="ChtBD1_1"/>
    <property type="match status" value="5"/>
</dbReference>
<feature type="disulfide bond" evidence="8">
    <location>
        <begin position="368"/>
        <end position="382"/>
    </location>
</feature>
<keyword evidence="6" id="KW-0119">Carbohydrate metabolism</keyword>
<evidence type="ECO:0000256" key="8">
    <source>
        <dbReference type="PROSITE-ProRule" id="PRU00261"/>
    </source>
</evidence>
<dbReference type="SMART" id="SM00270">
    <property type="entry name" value="ChtBD1"/>
    <property type="match status" value="5"/>
</dbReference>
<feature type="domain" description="Chitin-binding type-1" evidence="10">
    <location>
        <begin position="407"/>
        <end position="453"/>
    </location>
</feature>
<name>A0A7C8M420_9PLEO</name>
<comment type="cofactor">
    <cofactor evidence="1">
        <name>Co(2+)</name>
        <dbReference type="ChEBI" id="CHEBI:48828"/>
    </cofactor>
</comment>
<feature type="disulfide bond" evidence="8">
    <location>
        <begin position="496"/>
        <end position="510"/>
    </location>
</feature>
<dbReference type="GO" id="GO:0008061">
    <property type="term" value="F:chitin binding"/>
    <property type="evidence" value="ECO:0007669"/>
    <property type="project" value="UniProtKB-UniRule"/>
</dbReference>
<keyword evidence="4" id="KW-0732">Signal</keyword>
<evidence type="ECO:0000313" key="11">
    <source>
        <dbReference type="EMBL" id="KAF2866975.1"/>
    </source>
</evidence>
<keyword evidence="5" id="KW-0378">Hydrolase</keyword>
<keyword evidence="12" id="KW-1185">Reference proteome</keyword>
<evidence type="ECO:0000256" key="5">
    <source>
        <dbReference type="ARBA" id="ARBA00022801"/>
    </source>
</evidence>
<evidence type="ECO:0000256" key="3">
    <source>
        <dbReference type="ARBA" id="ARBA00022723"/>
    </source>
</evidence>
<dbReference type="PROSITE" id="PS50941">
    <property type="entry name" value="CHIT_BIND_I_2"/>
    <property type="match status" value="5"/>
</dbReference>
<dbReference type="Proteomes" id="UP000481861">
    <property type="component" value="Unassembled WGS sequence"/>
</dbReference>
<comment type="caution">
    <text evidence="11">The sequence shown here is derived from an EMBL/GenBank/DDBJ whole genome shotgun (WGS) entry which is preliminary data.</text>
</comment>
<keyword evidence="2 8" id="KW-0147">Chitin-binding</keyword>
<feature type="domain" description="Chitin-binding type-1" evidence="10">
    <location>
        <begin position="544"/>
        <end position="590"/>
    </location>
</feature>
<evidence type="ECO:0000313" key="12">
    <source>
        <dbReference type="Proteomes" id="UP000481861"/>
    </source>
</evidence>
<organism evidence="11 12">
    <name type="scientific">Massariosphaeria phaeospora</name>
    <dbReference type="NCBI Taxonomy" id="100035"/>
    <lineage>
        <taxon>Eukaryota</taxon>
        <taxon>Fungi</taxon>
        <taxon>Dikarya</taxon>
        <taxon>Ascomycota</taxon>
        <taxon>Pezizomycotina</taxon>
        <taxon>Dothideomycetes</taxon>
        <taxon>Pleosporomycetidae</taxon>
        <taxon>Pleosporales</taxon>
        <taxon>Pleosporales incertae sedis</taxon>
        <taxon>Massariosphaeria</taxon>
    </lineage>
</organism>
<evidence type="ECO:0000256" key="9">
    <source>
        <dbReference type="SAM" id="MobiDB-lite"/>
    </source>
</evidence>
<feature type="region of interest" description="Disordered" evidence="9">
    <location>
        <begin position="305"/>
        <end position="345"/>
    </location>
</feature>
<dbReference type="PANTHER" id="PTHR46471">
    <property type="entry name" value="CHITIN DEACETYLASE"/>
    <property type="match status" value="1"/>
</dbReference>
<evidence type="ECO:0000256" key="6">
    <source>
        <dbReference type="ARBA" id="ARBA00023277"/>
    </source>
</evidence>
<feature type="disulfide bond" evidence="8">
    <location>
        <begin position="563"/>
        <end position="577"/>
    </location>
</feature>
<dbReference type="InterPro" id="IPR036861">
    <property type="entry name" value="Endochitinase-like_sf"/>
</dbReference>
<evidence type="ECO:0000256" key="7">
    <source>
        <dbReference type="ARBA" id="ARBA00023285"/>
    </source>
</evidence>
<feature type="disulfide bond" evidence="8">
    <location>
        <begin position="426"/>
        <end position="440"/>
    </location>
</feature>
<dbReference type="GO" id="GO:0016787">
    <property type="term" value="F:hydrolase activity"/>
    <property type="evidence" value="ECO:0007669"/>
    <property type="project" value="UniProtKB-KW"/>
</dbReference>
<keyword evidence="3" id="KW-0479">Metal-binding</keyword>
<dbReference type="AlphaFoldDB" id="A0A7C8M420"/>
<evidence type="ECO:0000259" key="10">
    <source>
        <dbReference type="PROSITE" id="PS50941"/>
    </source>
</evidence>
<sequence length="678" mass="68473">MTDCGFGSPDLVTSLSGTAATPTFAFDAANSHHLELAGSFTYGNGHVCSFPTRLPGRRNVAPYAITPIIVTTSGGIGQATTCSIMAPQSVSPSAGGSTTYTRVECLAVTNNELDPGTYTLRFDQPGSGGAPDIGSRVFTVADPTYLTHVTKTVVQYSTAPVVPMATTTITEYTSTVTKTVPYSSTSTSKSSLLLSLDGYCGETSGQTCLGSVFGDCCSAWGYCGSTDVHCKKNEGCQPVYGGCIPPSVSASGSPIASPSKTPAIYTSKCSTPYYSNSTVASPSKVSNSTVAIPLKTPVVYSSKNTPVYSSSVKSPVTSTPASKSSKSSSANPVSISAQPSLPTSKVSTDGVCGGAEGLSCIGSGLGDCCSYWGFCGSSPTHCNAGCQKPFGTCQSTGPLSTLKTSMNGVCGGTKGQTCQGSAFGDCCSAWGFCGSSLTHCNAGCQTPFGTCQSVSSSNPTATGSTAVPHSTLKTSVNGACGGTTSQTCQGSAFGDCCSAWGFCGITTVHCGTGCQTPFGTCQSASSSKPTSAAASSATLKTSMNGVCGDTTGETCQGSNFGDCCSAWGFCGSTTAHCGAGCDSAFGICGVSQRRAPASKRHQPLAVMSSPHHTECGGAGPDYTYPPIPTKTFTSVITQLVTLTKKEGTKTATVFDVRTITKNVAPTKDAGFSDCGCDA</sequence>
<dbReference type="Gene3D" id="3.30.60.10">
    <property type="entry name" value="Endochitinase-like"/>
    <property type="match status" value="5"/>
</dbReference>
<feature type="domain" description="Chitin-binding type-1" evidence="10">
    <location>
        <begin position="197"/>
        <end position="245"/>
    </location>
</feature>